<dbReference type="CDD" id="cd00167">
    <property type="entry name" value="SANT"/>
    <property type="match status" value="1"/>
</dbReference>
<dbReference type="InterPro" id="IPR001005">
    <property type="entry name" value="SANT/Myb"/>
</dbReference>
<comment type="caution">
    <text evidence="3">The sequence shown here is derived from an EMBL/GenBank/DDBJ whole genome shotgun (WGS) entry which is preliminary data.</text>
</comment>
<name>K0S0X8_THAOC</name>
<dbReference type="PROSITE" id="PS51294">
    <property type="entry name" value="HTH_MYB"/>
    <property type="match status" value="1"/>
</dbReference>
<accession>K0S0X8</accession>
<dbReference type="Proteomes" id="UP000266841">
    <property type="component" value="Unassembled WGS sequence"/>
</dbReference>
<dbReference type="SMART" id="SM00717">
    <property type="entry name" value="SANT"/>
    <property type="match status" value="1"/>
</dbReference>
<gene>
    <name evidence="3" type="ORF">THAOC_20850</name>
</gene>
<proteinExistence type="predicted"/>
<evidence type="ECO:0000259" key="2">
    <source>
        <dbReference type="PROSITE" id="PS51294"/>
    </source>
</evidence>
<feature type="domain" description="HTH myb-type" evidence="2">
    <location>
        <begin position="48"/>
        <end position="101"/>
    </location>
</feature>
<keyword evidence="4" id="KW-1185">Reference proteome</keyword>
<dbReference type="PROSITE" id="PS50090">
    <property type="entry name" value="MYB_LIKE"/>
    <property type="match status" value="1"/>
</dbReference>
<feature type="non-terminal residue" evidence="3">
    <location>
        <position position="142"/>
    </location>
</feature>
<dbReference type="SUPFAM" id="SSF46689">
    <property type="entry name" value="Homeodomain-like"/>
    <property type="match status" value="1"/>
</dbReference>
<organism evidence="3 4">
    <name type="scientific">Thalassiosira oceanica</name>
    <name type="common">Marine diatom</name>
    <dbReference type="NCBI Taxonomy" id="159749"/>
    <lineage>
        <taxon>Eukaryota</taxon>
        <taxon>Sar</taxon>
        <taxon>Stramenopiles</taxon>
        <taxon>Ochrophyta</taxon>
        <taxon>Bacillariophyta</taxon>
        <taxon>Coscinodiscophyceae</taxon>
        <taxon>Thalassiosirophycidae</taxon>
        <taxon>Thalassiosirales</taxon>
        <taxon>Thalassiosiraceae</taxon>
        <taxon>Thalassiosira</taxon>
    </lineage>
</organism>
<dbReference type="InterPro" id="IPR009057">
    <property type="entry name" value="Homeodomain-like_sf"/>
</dbReference>
<evidence type="ECO:0000313" key="3">
    <source>
        <dbReference type="EMBL" id="EJK58985.1"/>
    </source>
</evidence>
<dbReference type="Pfam" id="PF00249">
    <property type="entry name" value="Myb_DNA-binding"/>
    <property type="match status" value="1"/>
</dbReference>
<dbReference type="Gene3D" id="1.10.10.60">
    <property type="entry name" value="Homeodomain-like"/>
    <property type="match status" value="1"/>
</dbReference>
<dbReference type="AlphaFoldDB" id="K0S0X8"/>
<dbReference type="InterPro" id="IPR017930">
    <property type="entry name" value="Myb_dom"/>
</dbReference>
<dbReference type="EMBL" id="AGNL01023872">
    <property type="protein sequence ID" value="EJK58985.1"/>
    <property type="molecule type" value="Genomic_DNA"/>
</dbReference>
<feature type="domain" description="Myb-like" evidence="1">
    <location>
        <begin position="44"/>
        <end position="97"/>
    </location>
</feature>
<sequence length="142" mass="16507">MPTRRRFIWTASSNDERIKQPGAKTTLGAHRGIDESKGMTSLICSDMNKSQWTTRENALLAGAVGRHGGTKVQWRDIEPQVPGRSKNQCMEQWRKRVKEMVDRKDENLLKAMKIEEEKRRKAVKEKTKRILEGLDAEEMERR</sequence>
<evidence type="ECO:0000259" key="1">
    <source>
        <dbReference type="PROSITE" id="PS50090"/>
    </source>
</evidence>
<evidence type="ECO:0000313" key="4">
    <source>
        <dbReference type="Proteomes" id="UP000266841"/>
    </source>
</evidence>
<protein>
    <submittedName>
        <fullName evidence="3">Uncharacterized protein</fullName>
    </submittedName>
</protein>
<reference evidence="3 4" key="1">
    <citation type="journal article" date="2012" name="Genome Biol.">
        <title>Genome and low-iron response of an oceanic diatom adapted to chronic iron limitation.</title>
        <authorList>
            <person name="Lommer M."/>
            <person name="Specht M."/>
            <person name="Roy A.S."/>
            <person name="Kraemer L."/>
            <person name="Andreson R."/>
            <person name="Gutowska M.A."/>
            <person name="Wolf J."/>
            <person name="Bergner S.V."/>
            <person name="Schilhabel M.B."/>
            <person name="Klostermeier U.C."/>
            <person name="Beiko R.G."/>
            <person name="Rosenstiel P."/>
            <person name="Hippler M."/>
            <person name="Laroche J."/>
        </authorList>
    </citation>
    <scope>NUCLEOTIDE SEQUENCE [LARGE SCALE GENOMIC DNA]</scope>
    <source>
        <strain evidence="3 4">CCMP1005</strain>
    </source>
</reference>